<evidence type="ECO:0000259" key="3">
    <source>
        <dbReference type="PROSITE" id="PS51194"/>
    </source>
</evidence>
<dbReference type="EMBL" id="JAROBY010000045">
    <property type="protein sequence ID" value="MEB4797217.1"/>
    <property type="molecule type" value="Genomic_DNA"/>
</dbReference>
<evidence type="ECO:0000259" key="2">
    <source>
        <dbReference type="PROSITE" id="PS51192"/>
    </source>
</evidence>
<comment type="caution">
    <text evidence="4">The sequence shown here is derived from an EMBL/GenBank/DDBJ whole genome shotgun (WGS) entry which is preliminary data.</text>
</comment>
<dbReference type="PANTHER" id="PTHR47396:SF1">
    <property type="entry name" value="ATP-DEPENDENT HELICASE IRC3-RELATED"/>
    <property type="match status" value="1"/>
</dbReference>
<sequence>MLPLNIDFLKQFPQWQSLHESASEAENNVFTKPRTSLFYSRVTLERAVRWLYSNDDYLQYPAKDKPMLGDLIHEQTFQENLSPGMLGPIRLIIKLGNLAVHTDDSMDSDKSLLIFEHLFMFLNWLQRYYGEPKIKDLAFNISVIPKALGQVTQESLVELTKLEQQISEKEAKLAELEAENIRLRQKLKDAGLMKMLPREPKPRIEISPKSEAKTRQILIDVMLREAKWDPHGENVEEFEVSGMPNRSSAGYCDYVLWSDSRTPLAVIEVKSTVHDAKKGKKQAEIYASALEKMYGIRPLIFYTNGYHTYLWDDTFYPPREVATFYRKEELEWVIQRRINKKPLISIKPDQGIAGRVYQIDGIRRVGAAYEEARRHALMVMATGTGKTRTAIALIKFLKRAGWVKNVLFLADRRELVKQAYGEFKKHLPNETVCNLLEDKRDTSARLYFSTYQTMLGFLHPKKGNEVPFGIAHFDLIIVDEAHRSIYNKFGLVFQYFDALLLGLTATPKAEVDRDTYDFFKIQRNLPTHAYEYEQAIEEKHLVPVKPVKVKFKFMHEGINPEELSESELEDYNNRVRPLKGKKVEKDALNSWLYNENTVKQALELLMQKGIKVSGGDTLGKTIIFARNQKHAEFILEIFDEMYPNLRGKFMTAIHNKVDYADKLIEEFKQGNELPQIAVSVDMLDTGIDVPEVVNLVLFRPVFSFSKFWQMIGRGTRLCENLFGPNQHKTHALLFDMCGNVEYFDAFQEGDDEGSKVISLSEQLFEQRSEIIYELHKTQQFPDLMNATISYVTNQLEQMDEHHFTIRPHLSAVIKYRQPENWLLRTEGSKDEVISTLARIVYEDVSEEKKRFDLLMLRLQRSVLGVTQLGKTNSYINKLIRIATQLLTKQNIKEIKDQISLLKKITTTEFYNQTNVSELEHVRLVVRELLALLDTEQRTILYTNFTDELQSDEEADLPKSSDFSAYRKHVCEYIMKHQDHIAIQKLRKNKPITGYDVSSFAGMLFNEQIGTQEQFEKLFGGKGAASFGFFVRELIGLEQDAAKEAFANLLSKTNLNPNQIHFINLIIEYLTKNGNLDPGKLMDEPFIHLHQEGVYGVFEEAEVDEIVQVVRYLQNNAKVNDVS</sequence>
<keyword evidence="1" id="KW-0175">Coiled coil</keyword>
<dbReference type="InterPro" id="IPR050742">
    <property type="entry name" value="Helicase_Restrict-Modif_Enz"/>
</dbReference>
<feature type="domain" description="Helicase C-terminal" evidence="3">
    <location>
        <begin position="597"/>
        <end position="765"/>
    </location>
</feature>
<dbReference type="Gene3D" id="3.90.1570.30">
    <property type="match status" value="1"/>
</dbReference>
<keyword evidence="4" id="KW-0347">Helicase</keyword>
<dbReference type="InterPro" id="IPR029464">
    <property type="entry name" value="HSDR_N"/>
</dbReference>
<dbReference type="PROSITE" id="PS51194">
    <property type="entry name" value="HELICASE_CTER"/>
    <property type="match status" value="1"/>
</dbReference>
<dbReference type="GO" id="GO:0004386">
    <property type="term" value="F:helicase activity"/>
    <property type="evidence" value="ECO:0007669"/>
    <property type="project" value="UniProtKB-KW"/>
</dbReference>
<dbReference type="Pfam" id="PF04851">
    <property type="entry name" value="ResIII"/>
    <property type="match status" value="1"/>
</dbReference>
<keyword evidence="5" id="KW-1185">Reference proteome</keyword>
<accession>A0ABU6DHI5</accession>
<dbReference type="RefSeq" id="WP_127449895.1">
    <property type="nucleotide sequence ID" value="NZ_JAROBY010000045.1"/>
</dbReference>
<gene>
    <name evidence="4" type="ORF">P5G65_25250</name>
</gene>
<evidence type="ECO:0000313" key="5">
    <source>
        <dbReference type="Proteomes" id="UP001355653"/>
    </source>
</evidence>
<dbReference type="InterPro" id="IPR006935">
    <property type="entry name" value="Helicase/UvrB_N"/>
</dbReference>
<dbReference type="Pfam" id="PF00271">
    <property type="entry name" value="Helicase_C"/>
    <property type="match status" value="1"/>
</dbReference>
<feature type="coiled-coil region" evidence="1">
    <location>
        <begin position="152"/>
        <end position="193"/>
    </location>
</feature>
<reference evidence="4 5" key="1">
    <citation type="submission" date="2023-03" db="EMBL/GenBank/DDBJ databases">
        <title>Bacillus Genome Sequencing.</title>
        <authorList>
            <person name="Dunlap C."/>
        </authorList>
    </citation>
    <scope>NUCLEOTIDE SEQUENCE [LARGE SCALE GENOMIC DNA]</scope>
    <source>
        <strain evidence="4 5">NRS-1351</strain>
    </source>
</reference>
<dbReference type="Pfam" id="PF13588">
    <property type="entry name" value="HSDR_N_2"/>
    <property type="match status" value="1"/>
</dbReference>
<dbReference type="InterPro" id="IPR013670">
    <property type="entry name" value="EcoEI_R_C_dom"/>
</dbReference>
<keyword evidence="4" id="KW-0067">ATP-binding</keyword>
<organism evidence="4 5">
    <name type="scientific">Paenibacillus chondroitinus</name>
    <dbReference type="NCBI Taxonomy" id="59842"/>
    <lineage>
        <taxon>Bacteria</taxon>
        <taxon>Bacillati</taxon>
        <taxon>Bacillota</taxon>
        <taxon>Bacilli</taxon>
        <taxon>Bacillales</taxon>
        <taxon>Paenibacillaceae</taxon>
        <taxon>Paenibacillus</taxon>
    </lineage>
</organism>
<dbReference type="SMART" id="SM00487">
    <property type="entry name" value="DEXDc"/>
    <property type="match status" value="1"/>
</dbReference>
<dbReference type="SUPFAM" id="SSF52540">
    <property type="entry name" value="P-loop containing nucleoside triphosphate hydrolases"/>
    <property type="match status" value="1"/>
</dbReference>
<dbReference type="InterPro" id="IPR001650">
    <property type="entry name" value="Helicase_C-like"/>
</dbReference>
<keyword evidence="4" id="KW-0547">Nucleotide-binding</keyword>
<dbReference type="Proteomes" id="UP001355653">
    <property type="component" value="Unassembled WGS sequence"/>
</dbReference>
<dbReference type="Pfam" id="PF08463">
    <property type="entry name" value="EcoEI_R_C"/>
    <property type="match status" value="1"/>
</dbReference>
<keyword evidence="4" id="KW-0378">Hydrolase</keyword>
<dbReference type="CDD" id="cd18799">
    <property type="entry name" value="SF2_C_EcoAI-like"/>
    <property type="match status" value="1"/>
</dbReference>
<protein>
    <submittedName>
        <fullName evidence="4">DEAD/DEAH box helicase family protein</fullName>
    </submittedName>
</protein>
<dbReference type="InterPro" id="IPR027417">
    <property type="entry name" value="P-loop_NTPase"/>
</dbReference>
<proteinExistence type="predicted"/>
<evidence type="ECO:0000313" key="4">
    <source>
        <dbReference type="EMBL" id="MEB4797217.1"/>
    </source>
</evidence>
<dbReference type="Gene3D" id="3.40.50.300">
    <property type="entry name" value="P-loop containing nucleotide triphosphate hydrolases"/>
    <property type="match status" value="2"/>
</dbReference>
<dbReference type="CDD" id="cd18032">
    <property type="entry name" value="DEXHc_RE_I_III_res"/>
    <property type="match status" value="1"/>
</dbReference>
<dbReference type="PROSITE" id="PS51192">
    <property type="entry name" value="HELICASE_ATP_BIND_1"/>
    <property type="match status" value="1"/>
</dbReference>
<evidence type="ECO:0000256" key="1">
    <source>
        <dbReference type="SAM" id="Coils"/>
    </source>
</evidence>
<feature type="domain" description="Helicase ATP-binding" evidence="2">
    <location>
        <begin position="367"/>
        <end position="525"/>
    </location>
</feature>
<dbReference type="InterPro" id="IPR014001">
    <property type="entry name" value="Helicase_ATP-bd"/>
</dbReference>
<name>A0ABU6DHI5_9BACL</name>
<dbReference type="PANTHER" id="PTHR47396">
    <property type="entry name" value="TYPE I RESTRICTION ENZYME ECOKI R PROTEIN"/>
    <property type="match status" value="1"/>
</dbReference>